<name>A0A402A304_9CHLR</name>
<sequence length="118" mass="13186">MFRSQQQCLDSVRSQRYLFQQSRNPLLQRHPVLLPTAFLSGSLLSGIAGLYGNMDFTVIGASSLLLCLLVAFVLGTCGLLICIIGILEYNELQWGVQVVKIAHTTHGQQSKEHSYDRY</sequence>
<keyword evidence="3" id="KW-1185">Reference proteome</keyword>
<organism evidence="2 3">
    <name type="scientific">Tengunoibacter tsumagoiensis</name>
    <dbReference type="NCBI Taxonomy" id="2014871"/>
    <lineage>
        <taxon>Bacteria</taxon>
        <taxon>Bacillati</taxon>
        <taxon>Chloroflexota</taxon>
        <taxon>Ktedonobacteria</taxon>
        <taxon>Ktedonobacterales</taxon>
        <taxon>Dictyobacteraceae</taxon>
        <taxon>Tengunoibacter</taxon>
    </lineage>
</organism>
<dbReference type="AlphaFoldDB" id="A0A402A304"/>
<dbReference type="RefSeq" id="WP_126580920.1">
    <property type="nucleotide sequence ID" value="NZ_BIFR01000001.1"/>
</dbReference>
<reference evidence="3" key="1">
    <citation type="submission" date="2018-12" db="EMBL/GenBank/DDBJ databases">
        <title>Tengunoibacter tsumagoiensis gen. nov., sp. nov., Dictyobacter kobayashii sp. nov., D. alpinus sp. nov., and D. joshuensis sp. nov. and description of Dictyobacteraceae fam. nov. within the order Ktedonobacterales isolated from Tengu-no-mugimeshi.</title>
        <authorList>
            <person name="Wang C.M."/>
            <person name="Zheng Y."/>
            <person name="Sakai Y."/>
            <person name="Toyoda A."/>
            <person name="Minakuchi Y."/>
            <person name="Abe K."/>
            <person name="Yokota A."/>
            <person name="Yabe S."/>
        </authorList>
    </citation>
    <scope>NUCLEOTIDE SEQUENCE [LARGE SCALE GENOMIC DNA]</scope>
    <source>
        <strain evidence="3">Uno3</strain>
    </source>
</reference>
<dbReference type="EMBL" id="BIFR01000001">
    <property type="protein sequence ID" value="GCE13391.1"/>
    <property type="molecule type" value="Genomic_DNA"/>
</dbReference>
<dbReference type="Proteomes" id="UP000287352">
    <property type="component" value="Unassembled WGS sequence"/>
</dbReference>
<keyword evidence="1" id="KW-0812">Transmembrane</keyword>
<protein>
    <submittedName>
        <fullName evidence="2">Uncharacterized protein</fullName>
    </submittedName>
</protein>
<gene>
    <name evidence="2" type="ORF">KTT_32500</name>
</gene>
<comment type="caution">
    <text evidence="2">The sequence shown here is derived from an EMBL/GenBank/DDBJ whole genome shotgun (WGS) entry which is preliminary data.</text>
</comment>
<accession>A0A402A304</accession>
<keyword evidence="1" id="KW-0472">Membrane</keyword>
<feature type="transmembrane region" description="Helical" evidence="1">
    <location>
        <begin position="64"/>
        <end position="87"/>
    </location>
</feature>
<evidence type="ECO:0000256" key="1">
    <source>
        <dbReference type="SAM" id="Phobius"/>
    </source>
</evidence>
<feature type="transmembrane region" description="Helical" evidence="1">
    <location>
        <begin position="32"/>
        <end position="52"/>
    </location>
</feature>
<evidence type="ECO:0000313" key="2">
    <source>
        <dbReference type="EMBL" id="GCE13391.1"/>
    </source>
</evidence>
<proteinExistence type="predicted"/>
<keyword evidence="1" id="KW-1133">Transmembrane helix</keyword>
<evidence type="ECO:0000313" key="3">
    <source>
        <dbReference type="Proteomes" id="UP000287352"/>
    </source>
</evidence>